<proteinExistence type="predicted"/>
<keyword evidence="3" id="KW-0378">Hydrolase</keyword>
<dbReference type="EMBL" id="JBHMEC010000010">
    <property type="protein sequence ID" value="MFB9149384.1"/>
    <property type="molecule type" value="Genomic_DNA"/>
</dbReference>
<feature type="transmembrane region" description="Helical" evidence="1">
    <location>
        <begin position="159"/>
        <end position="182"/>
    </location>
</feature>
<feature type="transmembrane region" description="Helical" evidence="1">
    <location>
        <begin position="210"/>
        <end position="226"/>
    </location>
</feature>
<keyword evidence="4" id="KW-1185">Reference proteome</keyword>
<feature type="transmembrane region" description="Helical" evidence="1">
    <location>
        <begin position="63"/>
        <end position="85"/>
    </location>
</feature>
<protein>
    <submittedName>
        <fullName evidence="3">CPBP family intramembrane glutamic endopeptidase</fullName>
        <ecNumber evidence="3">3.4.-.-</ecNumber>
    </submittedName>
</protein>
<keyword evidence="1" id="KW-1133">Transmembrane helix</keyword>
<comment type="caution">
    <text evidence="3">The sequence shown here is derived from an EMBL/GenBank/DDBJ whole genome shotgun (WGS) entry which is preliminary data.</text>
</comment>
<dbReference type="GO" id="GO:0016787">
    <property type="term" value="F:hydrolase activity"/>
    <property type="evidence" value="ECO:0007669"/>
    <property type="project" value="UniProtKB-KW"/>
</dbReference>
<evidence type="ECO:0000313" key="4">
    <source>
        <dbReference type="Proteomes" id="UP001589670"/>
    </source>
</evidence>
<organism evidence="3 4">
    <name type="scientific">Roseovarius ramblicola</name>
    <dbReference type="NCBI Taxonomy" id="2022336"/>
    <lineage>
        <taxon>Bacteria</taxon>
        <taxon>Pseudomonadati</taxon>
        <taxon>Pseudomonadota</taxon>
        <taxon>Alphaproteobacteria</taxon>
        <taxon>Rhodobacterales</taxon>
        <taxon>Roseobacteraceae</taxon>
        <taxon>Roseovarius</taxon>
    </lineage>
</organism>
<keyword evidence="1" id="KW-0472">Membrane</keyword>
<evidence type="ECO:0000313" key="3">
    <source>
        <dbReference type="EMBL" id="MFB9149384.1"/>
    </source>
</evidence>
<evidence type="ECO:0000259" key="2">
    <source>
        <dbReference type="Pfam" id="PF02517"/>
    </source>
</evidence>
<reference evidence="3 4" key="1">
    <citation type="submission" date="2024-09" db="EMBL/GenBank/DDBJ databases">
        <authorList>
            <person name="Sun Q."/>
            <person name="Mori K."/>
        </authorList>
    </citation>
    <scope>NUCLEOTIDE SEQUENCE [LARGE SCALE GENOMIC DNA]</scope>
    <source>
        <strain evidence="3 4">CECT 9424</strain>
    </source>
</reference>
<dbReference type="RefSeq" id="WP_377068246.1">
    <property type="nucleotide sequence ID" value="NZ_JBHMEC010000010.1"/>
</dbReference>
<dbReference type="InterPro" id="IPR003675">
    <property type="entry name" value="Rce1/LyrA-like_dom"/>
</dbReference>
<sequence length="253" mass="27718">MIGLYVALPEHAAAWFGKISGTHPLFFLATWAPAIAAFVVVLRHGGIKGLRRFLARLLLWRSTAGWTAFILVGLPLVFVAGSLIKGGPVLAPLPPEGVRPVLAVMVMMLLLGPIEEFGWRGVLQPLLQRHMAPIWAGLLIGATWGFWHLPAFYLAGTVFVGWSFLPFFFGNVVLAVLVTPVFNRTGGSLLWPMLFHWQLINPFWPDAQPLDTWILAGVAVVVVLWNRKTMFTRDGAVTEIVAVPSRGPQQAAG</sequence>
<gene>
    <name evidence="3" type="ORF">ACFFU4_06415</name>
</gene>
<keyword evidence="1" id="KW-0812">Transmembrane</keyword>
<feature type="domain" description="CAAX prenyl protease 2/Lysostaphin resistance protein A-like" evidence="2">
    <location>
        <begin position="100"/>
        <end position="197"/>
    </location>
</feature>
<dbReference type="EC" id="3.4.-.-" evidence="3"/>
<feature type="transmembrane region" description="Helical" evidence="1">
    <location>
        <begin position="25"/>
        <end position="42"/>
    </location>
</feature>
<evidence type="ECO:0000256" key="1">
    <source>
        <dbReference type="SAM" id="Phobius"/>
    </source>
</evidence>
<accession>A0ABV5HY81</accession>
<name>A0ABV5HY81_9RHOB</name>
<dbReference type="Proteomes" id="UP001589670">
    <property type="component" value="Unassembled WGS sequence"/>
</dbReference>
<dbReference type="Pfam" id="PF02517">
    <property type="entry name" value="Rce1-like"/>
    <property type="match status" value="1"/>
</dbReference>
<feature type="transmembrane region" description="Helical" evidence="1">
    <location>
        <begin position="134"/>
        <end position="153"/>
    </location>
</feature>